<keyword evidence="4" id="KW-1185">Reference proteome</keyword>
<dbReference type="AlphaFoldDB" id="A0A6A6B0F6"/>
<evidence type="ECO:0008006" key="5">
    <source>
        <dbReference type="Google" id="ProtNLM"/>
    </source>
</evidence>
<feature type="region of interest" description="Disordered" evidence="1">
    <location>
        <begin position="350"/>
        <end position="374"/>
    </location>
</feature>
<evidence type="ECO:0000256" key="2">
    <source>
        <dbReference type="SAM" id="SignalP"/>
    </source>
</evidence>
<evidence type="ECO:0000313" key="4">
    <source>
        <dbReference type="Proteomes" id="UP000799438"/>
    </source>
</evidence>
<feature type="signal peptide" evidence="2">
    <location>
        <begin position="1"/>
        <end position="15"/>
    </location>
</feature>
<accession>A0A6A6B0F6</accession>
<dbReference type="Proteomes" id="UP000799438">
    <property type="component" value="Unassembled WGS sequence"/>
</dbReference>
<reference evidence="3" key="1">
    <citation type="journal article" date="2020" name="Stud. Mycol.">
        <title>101 Dothideomycetes genomes: a test case for predicting lifestyles and emergence of pathogens.</title>
        <authorList>
            <person name="Haridas S."/>
            <person name="Albert R."/>
            <person name="Binder M."/>
            <person name="Bloem J."/>
            <person name="Labutti K."/>
            <person name="Salamov A."/>
            <person name="Andreopoulos B."/>
            <person name="Baker S."/>
            <person name="Barry K."/>
            <person name="Bills G."/>
            <person name="Bluhm B."/>
            <person name="Cannon C."/>
            <person name="Castanera R."/>
            <person name="Culley D."/>
            <person name="Daum C."/>
            <person name="Ezra D."/>
            <person name="Gonzalez J."/>
            <person name="Henrissat B."/>
            <person name="Kuo A."/>
            <person name="Liang C."/>
            <person name="Lipzen A."/>
            <person name="Lutzoni F."/>
            <person name="Magnuson J."/>
            <person name="Mondo S."/>
            <person name="Nolan M."/>
            <person name="Ohm R."/>
            <person name="Pangilinan J."/>
            <person name="Park H.-J."/>
            <person name="Ramirez L."/>
            <person name="Alfaro M."/>
            <person name="Sun H."/>
            <person name="Tritt A."/>
            <person name="Yoshinaga Y."/>
            <person name="Zwiers L.-H."/>
            <person name="Turgeon B."/>
            <person name="Goodwin S."/>
            <person name="Spatafora J."/>
            <person name="Crous P."/>
            <person name="Grigoriev I."/>
        </authorList>
    </citation>
    <scope>NUCLEOTIDE SEQUENCE</scope>
    <source>
        <strain evidence="3">CBS 121167</strain>
    </source>
</reference>
<protein>
    <recommendedName>
        <fullName evidence="5">Extracellular membrane protein CFEM domain-containing protein</fullName>
    </recommendedName>
</protein>
<gene>
    <name evidence="3" type="ORF">K452DRAFT_100540</name>
</gene>
<evidence type="ECO:0000313" key="3">
    <source>
        <dbReference type="EMBL" id="KAF2137662.1"/>
    </source>
</evidence>
<name>A0A6A6B0F6_9PEZI</name>
<sequence length="374" mass="39752">MKSFIILAVVQLALAAPQLIPNASFDCQCNIPACPADEPQRCLCENQAALECWEYQSIGGQNCPSPTPRVCTSAGNSTALPPPKPTPSCECEQKFCLQSWPGSCYCANQNKLDCYYKCGGTYPELQSCPTLNSRPPPSSVVPSPDVPTFPVNSTPTTPLGLLPSNPLTVPTPDNSGNAYPCNIIDLGYDPCAGVGNYHCLAYEAEIECKPSGCGVYCTNDQNPMTMIIDLFFPVVTSSSSSSSNDGINTEYTTSTSTAISIRTSLASASFLAPEALTPAPASVLVAEPTTETLPTSTPPVFPTPDTLIPNAALPNAFRSPYRHSWVAPPVLPFETPDAPVQTPDVAVQMPDTSEFSQDSSEVSAEPTDSMDMEW</sequence>
<dbReference type="RefSeq" id="XP_033393377.1">
    <property type="nucleotide sequence ID" value="XM_033534894.1"/>
</dbReference>
<feature type="chain" id="PRO_5025465664" description="Extracellular membrane protein CFEM domain-containing protein" evidence="2">
    <location>
        <begin position="16"/>
        <end position="374"/>
    </location>
</feature>
<proteinExistence type="predicted"/>
<feature type="compositionally biased region" description="Polar residues" evidence="1">
    <location>
        <begin position="350"/>
        <end position="362"/>
    </location>
</feature>
<dbReference type="EMBL" id="ML995501">
    <property type="protein sequence ID" value="KAF2137662.1"/>
    <property type="molecule type" value="Genomic_DNA"/>
</dbReference>
<organism evidence="3 4">
    <name type="scientific">Aplosporella prunicola CBS 121167</name>
    <dbReference type="NCBI Taxonomy" id="1176127"/>
    <lineage>
        <taxon>Eukaryota</taxon>
        <taxon>Fungi</taxon>
        <taxon>Dikarya</taxon>
        <taxon>Ascomycota</taxon>
        <taxon>Pezizomycotina</taxon>
        <taxon>Dothideomycetes</taxon>
        <taxon>Dothideomycetes incertae sedis</taxon>
        <taxon>Botryosphaeriales</taxon>
        <taxon>Aplosporellaceae</taxon>
        <taxon>Aplosporella</taxon>
    </lineage>
</organism>
<evidence type="ECO:0000256" key="1">
    <source>
        <dbReference type="SAM" id="MobiDB-lite"/>
    </source>
</evidence>
<keyword evidence="2" id="KW-0732">Signal</keyword>
<dbReference type="OrthoDB" id="3799394at2759"/>
<dbReference type="GeneID" id="54292384"/>